<evidence type="ECO:0000256" key="1">
    <source>
        <dbReference type="ARBA" id="ARBA00000085"/>
    </source>
</evidence>
<evidence type="ECO:0000259" key="4">
    <source>
        <dbReference type="PROSITE" id="PS50109"/>
    </source>
</evidence>
<evidence type="ECO:0000256" key="3">
    <source>
        <dbReference type="ARBA" id="ARBA00022553"/>
    </source>
</evidence>
<dbReference type="Pfam" id="PF00512">
    <property type="entry name" value="HisKA"/>
    <property type="match status" value="1"/>
</dbReference>
<proteinExistence type="predicted"/>
<dbReference type="SMART" id="SM00387">
    <property type="entry name" value="HATPase_c"/>
    <property type="match status" value="1"/>
</dbReference>
<comment type="catalytic activity">
    <reaction evidence="1">
        <text>ATP + protein L-histidine = ADP + protein N-phospho-L-histidine.</text>
        <dbReference type="EC" id="2.7.13.3"/>
    </reaction>
</comment>
<organism evidence="5">
    <name type="scientific">Eiseniibacteriota bacterium</name>
    <dbReference type="NCBI Taxonomy" id="2212470"/>
    <lineage>
        <taxon>Bacteria</taxon>
        <taxon>Candidatus Eiseniibacteriota</taxon>
    </lineage>
</organism>
<protein>
    <recommendedName>
        <fullName evidence="2">histidine kinase</fullName>
        <ecNumber evidence="2">2.7.13.3</ecNumber>
    </recommendedName>
</protein>
<dbReference type="Pfam" id="PF02518">
    <property type="entry name" value="HATPase_c"/>
    <property type="match status" value="1"/>
</dbReference>
<dbReference type="PANTHER" id="PTHR43547">
    <property type="entry name" value="TWO-COMPONENT HISTIDINE KINASE"/>
    <property type="match status" value="1"/>
</dbReference>
<dbReference type="SMART" id="SM00388">
    <property type="entry name" value="HisKA"/>
    <property type="match status" value="1"/>
</dbReference>
<dbReference type="SUPFAM" id="SSF47384">
    <property type="entry name" value="Homodimeric domain of signal transducing histidine kinase"/>
    <property type="match status" value="1"/>
</dbReference>
<gene>
    <name evidence="5" type="ORF">ENO08_03330</name>
</gene>
<dbReference type="PANTHER" id="PTHR43547:SF2">
    <property type="entry name" value="HYBRID SIGNAL TRANSDUCTION HISTIDINE KINASE C"/>
    <property type="match status" value="1"/>
</dbReference>
<dbReference type="InterPro" id="IPR036097">
    <property type="entry name" value="HisK_dim/P_sf"/>
</dbReference>
<dbReference type="AlphaFoldDB" id="A0A7V2F416"/>
<name>A0A7V2F416_UNCEI</name>
<comment type="caution">
    <text evidence="5">The sequence shown here is derived from an EMBL/GenBank/DDBJ whole genome shotgun (WGS) entry which is preliminary data.</text>
</comment>
<evidence type="ECO:0000256" key="2">
    <source>
        <dbReference type="ARBA" id="ARBA00012438"/>
    </source>
</evidence>
<dbReference type="Gene3D" id="3.30.450.40">
    <property type="match status" value="1"/>
</dbReference>
<dbReference type="EC" id="2.7.13.3" evidence="2"/>
<dbReference type="InterPro" id="IPR003661">
    <property type="entry name" value="HisK_dim/P_dom"/>
</dbReference>
<dbReference type="Proteomes" id="UP000886069">
    <property type="component" value="Unassembled WGS sequence"/>
</dbReference>
<dbReference type="InterPro" id="IPR004358">
    <property type="entry name" value="Sig_transdc_His_kin-like_C"/>
</dbReference>
<dbReference type="Gene3D" id="1.10.287.130">
    <property type="match status" value="1"/>
</dbReference>
<dbReference type="InterPro" id="IPR036890">
    <property type="entry name" value="HATPase_C_sf"/>
</dbReference>
<dbReference type="GO" id="GO:0000155">
    <property type="term" value="F:phosphorelay sensor kinase activity"/>
    <property type="evidence" value="ECO:0007669"/>
    <property type="project" value="InterPro"/>
</dbReference>
<dbReference type="InterPro" id="IPR029016">
    <property type="entry name" value="GAF-like_dom_sf"/>
</dbReference>
<dbReference type="CDD" id="cd00082">
    <property type="entry name" value="HisKA"/>
    <property type="match status" value="1"/>
</dbReference>
<accession>A0A7V2F416</accession>
<dbReference type="SUPFAM" id="SSF55874">
    <property type="entry name" value="ATPase domain of HSP90 chaperone/DNA topoisomerase II/histidine kinase"/>
    <property type="match status" value="1"/>
</dbReference>
<evidence type="ECO:0000313" key="5">
    <source>
        <dbReference type="EMBL" id="HER43471.1"/>
    </source>
</evidence>
<dbReference type="CDD" id="cd00075">
    <property type="entry name" value="HATPase"/>
    <property type="match status" value="1"/>
</dbReference>
<dbReference type="InterPro" id="IPR003594">
    <property type="entry name" value="HATPase_dom"/>
</dbReference>
<reference evidence="5" key="1">
    <citation type="journal article" date="2020" name="mSystems">
        <title>Genome- and Community-Level Interaction Insights into Carbon Utilization and Element Cycling Functions of Hydrothermarchaeota in Hydrothermal Sediment.</title>
        <authorList>
            <person name="Zhou Z."/>
            <person name="Liu Y."/>
            <person name="Xu W."/>
            <person name="Pan J."/>
            <person name="Luo Z.H."/>
            <person name="Li M."/>
        </authorList>
    </citation>
    <scope>NUCLEOTIDE SEQUENCE [LARGE SCALE GENOMIC DNA]</scope>
    <source>
        <strain evidence="5">SpSt-1233</strain>
    </source>
</reference>
<dbReference type="InterPro" id="IPR005467">
    <property type="entry name" value="His_kinase_dom"/>
</dbReference>
<feature type="domain" description="Histidine kinase" evidence="4">
    <location>
        <begin position="216"/>
        <end position="482"/>
    </location>
</feature>
<dbReference type="PRINTS" id="PR00344">
    <property type="entry name" value="BCTRLSENSOR"/>
</dbReference>
<dbReference type="Gene3D" id="3.30.565.10">
    <property type="entry name" value="Histidine kinase-like ATPase, C-terminal domain"/>
    <property type="match status" value="1"/>
</dbReference>
<dbReference type="SUPFAM" id="SSF55781">
    <property type="entry name" value="GAF domain-like"/>
    <property type="match status" value="1"/>
</dbReference>
<dbReference type="EMBL" id="DSEC01000236">
    <property type="protein sequence ID" value="HER43471.1"/>
    <property type="molecule type" value="Genomic_DNA"/>
</dbReference>
<sequence>MEETKPKESGRRESAVEERAEKCLERRNMAFEAIFKLLEKIGTTMDVRKIVQLFLMTLMGQLGLKRAACCLVHTKRRQLSGFYALGVADKESIPAFDMGGAFVRWLESLDAPEHIDRFFARAAGHTEREDGAVAALVDRGFAYAHPLKDREGMVGAVFYSARITGKGFDEFEDELLKMLAGVATITIKNAWLYQMTLISKLELEKFAEVKKEFINHTSHELRTPLTVLKSALWSIEPGEVDDNIMVGMAKDAVTSLQKVVEYLLSLNEIELNRTDLRMTPTEVSGVVDDCLREMLPELEEKAVRVSVDNRAGCEAAMIDPSKVKIVLMNVLENALESVNEGGSIRIEILVSQEEPDGEEGVEIGDWRLSFDERCGGGPFIDTAGGLPRPGQEDETPRFERTRDTRYLVVRIRDDGIGIPADEIESIAEPFRRATNSMVKNVKGLGIGLSVSQKIVAGHGGKMFCRSAEGEGARFSIWIPMIEPVYDDGP</sequence>
<dbReference type="PROSITE" id="PS50109">
    <property type="entry name" value="HIS_KIN"/>
    <property type="match status" value="1"/>
</dbReference>
<keyword evidence="3" id="KW-0597">Phosphoprotein</keyword>